<keyword evidence="6" id="KW-0862">Zinc</keyword>
<dbReference type="PROSITE" id="PS50815">
    <property type="entry name" value="HORMA"/>
    <property type="match status" value="1"/>
</dbReference>
<evidence type="ECO:0000256" key="2">
    <source>
        <dbReference type="ARBA" id="ARBA00004286"/>
    </source>
</evidence>
<dbReference type="SUPFAM" id="SSF57903">
    <property type="entry name" value="FYVE/PHD zinc finger"/>
    <property type="match status" value="1"/>
</dbReference>
<dbReference type="SUPFAM" id="SSF56019">
    <property type="entry name" value="The spindle assembly checkpoint protein mad2"/>
    <property type="match status" value="1"/>
</dbReference>
<accession>A0AAN7WIC5</accession>
<evidence type="ECO:0000313" key="12">
    <source>
        <dbReference type="Proteomes" id="UP001310594"/>
    </source>
</evidence>
<protein>
    <recommendedName>
        <fullName evidence="10">HORMA domain-containing protein</fullName>
    </recommendedName>
</protein>
<name>A0AAN7WIC5_9PEZI</name>
<feature type="region of interest" description="Disordered" evidence="9">
    <location>
        <begin position="665"/>
        <end position="731"/>
    </location>
</feature>
<dbReference type="InterPro" id="IPR011011">
    <property type="entry name" value="Znf_FYVE_PHD"/>
</dbReference>
<proteinExistence type="predicted"/>
<dbReference type="GO" id="GO:0005694">
    <property type="term" value="C:chromosome"/>
    <property type="evidence" value="ECO:0007669"/>
    <property type="project" value="UniProtKB-SubCell"/>
</dbReference>
<dbReference type="EMBL" id="JAVRQU010000002">
    <property type="protein sequence ID" value="KAK5706116.1"/>
    <property type="molecule type" value="Genomic_DNA"/>
</dbReference>
<evidence type="ECO:0000256" key="7">
    <source>
        <dbReference type="ARBA" id="ARBA00023242"/>
    </source>
</evidence>
<keyword evidence="5" id="KW-0863">Zinc-finger</keyword>
<dbReference type="PANTHER" id="PTHR48225">
    <property type="entry name" value="HORMA DOMAIN-CONTAINING PROTEIN 1"/>
    <property type="match status" value="1"/>
</dbReference>
<dbReference type="Pfam" id="PF00628">
    <property type="entry name" value="PHD"/>
    <property type="match status" value="1"/>
</dbReference>
<feature type="domain" description="HORMA" evidence="10">
    <location>
        <begin position="21"/>
        <end position="255"/>
    </location>
</feature>
<dbReference type="InterPro" id="IPR019787">
    <property type="entry name" value="Znf_PHD-finger"/>
</dbReference>
<evidence type="ECO:0000256" key="9">
    <source>
        <dbReference type="SAM" id="MobiDB-lite"/>
    </source>
</evidence>
<evidence type="ECO:0000256" key="5">
    <source>
        <dbReference type="ARBA" id="ARBA00022771"/>
    </source>
</evidence>
<keyword evidence="7" id="KW-0539">Nucleus</keyword>
<evidence type="ECO:0000259" key="10">
    <source>
        <dbReference type="PROSITE" id="PS50815"/>
    </source>
</evidence>
<dbReference type="GO" id="GO:0007130">
    <property type="term" value="P:synaptonemal complex assembly"/>
    <property type="evidence" value="ECO:0007669"/>
    <property type="project" value="TreeGrafter"/>
</dbReference>
<dbReference type="Gene3D" id="3.30.900.10">
    <property type="entry name" value="HORMA domain"/>
    <property type="match status" value="1"/>
</dbReference>
<evidence type="ECO:0000313" key="11">
    <source>
        <dbReference type="EMBL" id="KAK5706116.1"/>
    </source>
</evidence>
<organism evidence="11 12">
    <name type="scientific">Elasticomyces elasticus</name>
    <dbReference type="NCBI Taxonomy" id="574655"/>
    <lineage>
        <taxon>Eukaryota</taxon>
        <taxon>Fungi</taxon>
        <taxon>Dikarya</taxon>
        <taxon>Ascomycota</taxon>
        <taxon>Pezizomycotina</taxon>
        <taxon>Dothideomycetes</taxon>
        <taxon>Dothideomycetidae</taxon>
        <taxon>Mycosphaerellales</taxon>
        <taxon>Teratosphaeriaceae</taxon>
        <taxon>Elasticomyces</taxon>
    </lineage>
</organism>
<evidence type="ECO:0000256" key="1">
    <source>
        <dbReference type="ARBA" id="ARBA00004123"/>
    </source>
</evidence>
<dbReference type="Pfam" id="PF02301">
    <property type="entry name" value="HORMA"/>
    <property type="match status" value="1"/>
</dbReference>
<dbReference type="GO" id="GO:0051598">
    <property type="term" value="P:meiotic recombination checkpoint signaling"/>
    <property type="evidence" value="ECO:0007669"/>
    <property type="project" value="TreeGrafter"/>
</dbReference>
<evidence type="ECO:0000256" key="8">
    <source>
        <dbReference type="ARBA" id="ARBA00023254"/>
    </source>
</evidence>
<comment type="subcellular location">
    <subcellularLocation>
        <location evidence="2">Chromosome</location>
    </subcellularLocation>
    <subcellularLocation>
        <location evidence="1">Nucleus</location>
    </subcellularLocation>
</comment>
<keyword evidence="8" id="KW-0469">Meiosis</keyword>
<dbReference type="GO" id="GO:0008270">
    <property type="term" value="F:zinc ion binding"/>
    <property type="evidence" value="ECO:0007669"/>
    <property type="project" value="UniProtKB-KW"/>
</dbReference>
<sequence>MAMMQLQRTRNAPTVTKIDQKQSLEVIQTMLHGSLSTLSYLREFFAEKVFERQYYEMADHIHSYQDYAAGKLVKTKNEAAQPSITMCILKRGRGKRADLFLDWLEKGAFTALQAGTLHALQVYVHADEEDRTKVIEMYTFTIKYGKDGENGMTPNGLELDSPGNKLVTVEATNQALQTLLHQLRAMCERLPALPEQRFISMELFYIPDREQHQKSKDFEPGTDASFYFPEAEGWERESESLGELGAQFHGSTLNVTSLISAAHRGVVSVQPIAYPTALKYTKKMSKVDLIRSASLVVKSDKPIEAPLAASPVALEATTPSTIIEEARDNMTPEENVAESVEHDTIDPSMLMINSVTSPFPGLPALEHIGADAMYMEDSINTQSGVTMKMKSAVGDMMQPQSITQGDTQTQHTMHPPPPVFSESTESPGRTTVSPPKSIITPAVSSDRPMLSPTKAHKLAAEIPRLQQQAIDAIKQAGGRPKGNDTTLCQCGYEKEEDEMVQCGYCKTWQHLPCYGYTDADDPRLPEDHTCYQCLLGDGEKVTLNKLRELAMTRRAMDFALQHGLKTQGEFAADLELSSADAQKLYKYLTRESGFIVQAAGSHKAGYKASGKPLFVPTRDAAKHEQMLSTLFDPLMHISHHYTLPARPATQANSLTLRLLAAQATDMPPPATPASQFRSRNTTTPASGLDLTTGTPLKTPSRTFSQSNITKKRSSNQALRGGTPAKRVATPDSMFARMKSMQSRHLIDANGLDSSPAGSASGY</sequence>
<keyword evidence="4" id="KW-0479">Metal-binding</keyword>
<feature type="compositionally biased region" description="Polar residues" evidence="9">
    <location>
        <begin position="421"/>
        <end position="434"/>
    </location>
</feature>
<dbReference type="GO" id="GO:0005634">
    <property type="term" value="C:nucleus"/>
    <property type="evidence" value="ECO:0007669"/>
    <property type="project" value="UniProtKB-SubCell"/>
</dbReference>
<dbReference type="Proteomes" id="UP001310594">
    <property type="component" value="Unassembled WGS sequence"/>
</dbReference>
<dbReference type="InterPro" id="IPR013083">
    <property type="entry name" value="Znf_RING/FYVE/PHD"/>
</dbReference>
<dbReference type="Gene3D" id="3.30.40.10">
    <property type="entry name" value="Zinc/RING finger domain, C3HC4 (zinc finger)"/>
    <property type="match status" value="1"/>
</dbReference>
<dbReference type="PANTHER" id="PTHR48225:SF7">
    <property type="entry name" value="MEIOSIS-SPECIFIC PROTEIN HOP1"/>
    <property type="match status" value="1"/>
</dbReference>
<feature type="region of interest" description="Disordered" evidence="9">
    <location>
        <begin position="404"/>
        <end position="450"/>
    </location>
</feature>
<feature type="compositionally biased region" description="Polar residues" evidence="9">
    <location>
        <begin position="672"/>
        <end position="708"/>
    </location>
</feature>
<evidence type="ECO:0000256" key="3">
    <source>
        <dbReference type="ARBA" id="ARBA00022454"/>
    </source>
</evidence>
<evidence type="ECO:0000256" key="4">
    <source>
        <dbReference type="ARBA" id="ARBA00022723"/>
    </source>
</evidence>
<gene>
    <name evidence="11" type="ORF">LTR97_001102</name>
</gene>
<comment type="caution">
    <text evidence="11">The sequence shown here is derived from an EMBL/GenBank/DDBJ whole genome shotgun (WGS) entry which is preliminary data.</text>
</comment>
<dbReference type="InterPro" id="IPR051294">
    <property type="entry name" value="HORMA_MeioticProgression"/>
</dbReference>
<dbReference type="InterPro" id="IPR036570">
    <property type="entry name" value="HORMA_dom_sf"/>
</dbReference>
<keyword evidence="3" id="KW-0158">Chromosome</keyword>
<reference evidence="11" key="1">
    <citation type="submission" date="2023-08" db="EMBL/GenBank/DDBJ databases">
        <title>Black Yeasts Isolated from many extreme environments.</title>
        <authorList>
            <person name="Coleine C."/>
            <person name="Stajich J.E."/>
            <person name="Selbmann L."/>
        </authorList>
    </citation>
    <scope>NUCLEOTIDE SEQUENCE</scope>
    <source>
        <strain evidence="11">CCFEE 5810</strain>
    </source>
</reference>
<dbReference type="AlphaFoldDB" id="A0AAN7WIC5"/>
<dbReference type="InterPro" id="IPR003511">
    <property type="entry name" value="HORMA_dom"/>
</dbReference>
<evidence type="ECO:0000256" key="6">
    <source>
        <dbReference type="ARBA" id="ARBA00022833"/>
    </source>
</evidence>